<evidence type="ECO:0000313" key="2">
    <source>
        <dbReference type="Proteomes" id="UP000186455"/>
    </source>
</evidence>
<dbReference type="AlphaFoldDB" id="A0A1Q4VEV1"/>
<evidence type="ECO:0000313" key="1">
    <source>
        <dbReference type="EMBL" id="OKH96342.1"/>
    </source>
</evidence>
<accession>A0A1Q4VEV1</accession>
<proteinExistence type="predicted"/>
<comment type="caution">
    <text evidence="1">The sequence shown here is derived from an EMBL/GenBank/DDBJ whole genome shotgun (WGS) entry which is preliminary data.</text>
</comment>
<keyword evidence="2" id="KW-1185">Reference proteome</keyword>
<name>A0A1Q4VEV1_9ACTN</name>
<gene>
    <name evidence="1" type="ORF">AB852_07000</name>
</gene>
<dbReference type="Proteomes" id="UP000186455">
    <property type="component" value="Unassembled WGS sequence"/>
</dbReference>
<reference evidence="1 2" key="1">
    <citation type="submission" date="2015-06" db="EMBL/GenBank/DDBJ databases">
        <title>Cloning and characterization of the uncialamcin biosynthetic gene cluster.</title>
        <authorList>
            <person name="Yan X."/>
            <person name="Huang T."/>
            <person name="Ge H."/>
            <person name="Shen B."/>
        </authorList>
    </citation>
    <scope>NUCLEOTIDE SEQUENCE [LARGE SCALE GENOMIC DNA]</scope>
    <source>
        <strain evidence="1 2">DCA2648</strain>
    </source>
</reference>
<dbReference type="EMBL" id="LFBV01000001">
    <property type="protein sequence ID" value="OKH96342.1"/>
    <property type="molecule type" value="Genomic_DNA"/>
</dbReference>
<sequence length="98" mass="10644">MRVVRGAQFPAPLGFHTWAYLFSYGSDVGAQFLAPLRSTHLGVATIVRVVRGAQFPAPLGFHVWAYLFSYGSDVGARFLAPLWGPRGRAPSVRGVGVR</sequence>
<organism evidence="1 2">
    <name type="scientific">Streptomyces uncialis</name>
    <dbReference type="NCBI Taxonomy" id="1048205"/>
    <lineage>
        <taxon>Bacteria</taxon>
        <taxon>Bacillati</taxon>
        <taxon>Actinomycetota</taxon>
        <taxon>Actinomycetes</taxon>
        <taxon>Kitasatosporales</taxon>
        <taxon>Streptomycetaceae</taxon>
        <taxon>Streptomyces</taxon>
    </lineage>
</organism>
<protein>
    <submittedName>
        <fullName evidence="1">Uncharacterized protein</fullName>
    </submittedName>
</protein>